<dbReference type="PRINTS" id="PR00625">
    <property type="entry name" value="JDOMAIN"/>
</dbReference>
<dbReference type="Pfam" id="PF00226">
    <property type="entry name" value="DnaJ"/>
    <property type="match status" value="1"/>
</dbReference>
<dbReference type="Gene3D" id="1.10.287.110">
    <property type="entry name" value="DnaJ domain"/>
    <property type="match status" value="1"/>
</dbReference>
<evidence type="ECO:0000313" key="3">
    <source>
        <dbReference type="EMBL" id="SUZ76652.1"/>
    </source>
</evidence>
<reference evidence="3" key="1">
    <citation type="submission" date="2018-05" db="EMBL/GenBank/DDBJ databases">
        <authorList>
            <person name="Lanie J.A."/>
            <person name="Ng W.-L."/>
            <person name="Kazmierczak K.M."/>
            <person name="Andrzejewski T.M."/>
            <person name="Davidsen T.M."/>
            <person name="Wayne K.J."/>
            <person name="Tettelin H."/>
            <person name="Glass J.I."/>
            <person name="Rusch D."/>
            <person name="Podicherti R."/>
            <person name="Tsui H.-C.T."/>
            <person name="Winkler M.E."/>
        </authorList>
    </citation>
    <scope>NUCLEOTIDE SEQUENCE</scope>
</reference>
<proteinExistence type="predicted"/>
<dbReference type="PANTHER" id="PTHR44825:SF1">
    <property type="entry name" value="DNAJ HOMOLOG SUBFAMILY C MEMBER 4"/>
    <property type="match status" value="1"/>
</dbReference>
<organism evidence="3">
    <name type="scientific">marine metagenome</name>
    <dbReference type="NCBI Taxonomy" id="408172"/>
    <lineage>
        <taxon>unclassified sequences</taxon>
        <taxon>metagenomes</taxon>
        <taxon>ecological metagenomes</taxon>
    </lineage>
</organism>
<accession>A0A381QBE9</accession>
<name>A0A381QBE9_9ZZZZ</name>
<dbReference type="InterPro" id="IPR052763">
    <property type="entry name" value="DnaJ_C4"/>
</dbReference>
<feature type="region of interest" description="Disordered" evidence="1">
    <location>
        <begin position="170"/>
        <end position="191"/>
    </location>
</feature>
<dbReference type="PROSITE" id="PS50076">
    <property type="entry name" value="DNAJ_2"/>
    <property type="match status" value="1"/>
</dbReference>
<feature type="domain" description="J" evidence="2">
    <location>
        <begin position="3"/>
        <end position="73"/>
    </location>
</feature>
<evidence type="ECO:0000256" key="1">
    <source>
        <dbReference type="SAM" id="MobiDB-lite"/>
    </source>
</evidence>
<dbReference type="InterPro" id="IPR001623">
    <property type="entry name" value="DnaJ_domain"/>
</dbReference>
<dbReference type="PANTHER" id="PTHR44825">
    <property type="match status" value="1"/>
</dbReference>
<evidence type="ECO:0000259" key="2">
    <source>
        <dbReference type="PROSITE" id="PS50076"/>
    </source>
</evidence>
<dbReference type="SMART" id="SM00271">
    <property type="entry name" value="DnaJ"/>
    <property type="match status" value="1"/>
</dbReference>
<dbReference type="CDD" id="cd06257">
    <property type="entry name" value="DnaJ"/>
    <property type="match status" value="1"/>
</dbReference>
<gene>
    <name evidence="3" type="ORF">METZ01_LOCUS29506</name>
</gene>
<dbReference type="AlphaFoldDB" id="A0A381QBE9"/>
<protein>
    <recommendedName>
        <fullName evidence="2">J domain-containing protein</fullName>
    </recommendedName>
</protein>
<feature type="region of interest" description="Disordered" evidence="1">
    <location>
        <begin position="73"/>
        <end position="121"/>
    </location>
</feature>
<feature type="compositionally biased region" description="Polar residues" evidence="1">
    <location>
        <begin position="170"/>
        <end position="184"/>
    </location>
</feature>
<sequence length="238" mass="27648">MENYYTLFEVPPDADISLIRRAFRRKAKSCHPDLFQQVSEEERKRQQKIFVRLSQAYEVLADPEKRNILDRQLGKSGAKASQPHDQKNRTSSSSSSSRRGYKQKPEFRGNSHESATLEPDDTLEDLLRDAGEMLGQFGLSFRDPLEIFVDWARQIYQEVTESFEDNVDYRTSTESSNHKTQTKSFTDKDPLDNIEEELGRLKKQQVKATSKSAFSVRSNIKDTDIEQELRSIKKKYKL</sequence>
<dbReference type="SUPFAM" id="SSF46565">
    <property type="entry name" value="Chaperone J-domain"/>
    <property type="match status" value="1"/>
</dbReference>
<dbReference type="InterPro" id="IPR036869">
    <property type="entry name" value="J_dom_sf"/>
</dbReference>
<dbReference type="EMBL" id="UINC01001286">
    <property type="protein sequence ID" value="SUZ76652.1"/>
    <property type="molecule type" value="Genomic_DNA"/>
</dbReference>